<sequence>SDSQSNWIVDSSASHYITSDLQNLSIHNNYCGNKDIIIGDGKGIPITLLVLWRLIHIPLLSHSIIFCTPHIKRNFIFVSQFCKQNHTSIEFSLEYFLVKD</sequence>
<name>A0A426XZY5_ENSVE</name>
<accession>A0A426XZY5</accession>
<dbReference type="AlphaFoldDB" id="A0A426XZY5"/>
<feature type="non-terminal residue" evidence="1">
    <location>
        <position position="1"/>
    </location>
</feature>
<gene>
    <name evidence="1" type="ORF">B296_00038930</name>
</gene>
<protein>
    <submittedName>
        <fullName evidence="1">Uncharacterized protein</fullName>
    </submittedName>
</protein>
<organism evidence="1 2">
    <name type="scientific">Ensete ventricosum</name>
    <name type="common">Abyssinian banana</name>
    <name type="synonym">Musa ensete</name>
    <dbReference type="NCBI Taxonomy" id="4639"/>
    <lineage>
        <taxon>Eukaryota</taxon>
        <taxon>Viridiplantae</taxon>
        <taxon>Streptophyta</taxon>
        <taxon>Embryophyta</taxon>
        <taxon>Tracheophyta</taxon>
        <taxon>Spermatophyta</taxon>
        <taxon>Magnoliopsida</taxon>
        <taxon>Liliopsida</taxon>
        <taxon>Zingiberales</taxon>
        <taxon>Musaceae</taxon>
        <taxon>Ensete</taxon>
    </lineage>
</organism>
<comment type="caution">
    <text evidence="1">The sequence shown here is derived from an EMBL/GenBank/DDBJ whole genome shotgun (WGS) entry which is preliminary data.</text>
</comment>
<dbReference type="EMBL" id="AMZH03016043">
    <property type="protein sequence ID" value="RRT45107.1"/>
    <property type="molecule type" value="Genomic_DNA"/>
</dbReference>
<dbReference type="Proteomes" id="UP000287651">
    <property type="component" value="Unassembled WGS sequence"/>
</dbReference>
<reference evidence="1 2" key="1">
    <citation type="journal article" date="2014" name="Agronomy (Basel)">
        <title>A Draft Genome Sequence for Ensete ventricosum, the Drought-Tolerant Tree Against Hunger.</title>
        <authorList>
            <person name="Harrison J."/>
            <person name="Moore K.A."/>
            <person name="Paszkiewicz K."/>
            <person name="Jones T."/>
            <person name="Grant M."/>
            <person name="Ambacheew D."/>
            <person name="Muzemil S."/>
            <person name="Studholme D.J."/>
        </authorList>
    </citation>
    <scope>NUCLEOTIDE SEQUENCE [LARGE SCALE GENOMIC DNA]</scope>
</reference>
<evidence type="ECO:0000313" key="2">
    <source>
        <dbReference type="Proteomes" id="UP000287651"/>
    </source>
</evidence>
<proteinExistence type="predicted"/>
<evidence type="ECO:0000313" key="1">
    <source>
        <dbReference type="EMBL" id="RRT45107.1"/>
    </source>
</evidence>